<evidence type="ECO:0000256" key="1">
    <source>
        <dbReference type="SAM" id="Phobius"/>
    </source>
</evidence>
<feature type="transmembrane region" description="Helical" evidence="1">
    <location>
        <begin position="42"/>
        <end position="61"/>
    </location>
</feature>
<dbReference type="AlphaFoldDB" id="L1IG16"/>
<keyword evidence="4" id="KW-1185">Reference proteome</keyword>
<dbReference type="EnsemblProtists" id="EKX35188">
    <property type="protein sequence ID" value="EKX35188"/>
    <property type="gene ID" value="GUITHDRAFT_118630"/>
</dbReference>
<dbReference type="KEGG" id="gtt:GUITHDRAFT_118630"/>
<dbReference type="EMBL" id="JH993095">
    <property type="protein sequence ID" value="EKX35188.1"/>
    <property type="molecule type" value="Genomic_DNA"/>
</dbReference>
<keyword evidence="1" id="KW-1133">Transmembrane helix</keyword>
<reference evidence="2 4" key="1">
    <citation type="journal article" date="2012" name="Nature">
        <title>Algal genomes reveal evolutionary mosaicism and the fate of nucleomorphs.</title>
        <authorList>
            <consortium name="DOE Joint Genome Institute"/>
            <person name="Curtis B.A."/>
            <person name="Tanifuji G."/>
            <person name="Burki F."/>
            <person name="Gruber A."/>
            <person name="Irimia M."/>
            <person name="Maruyama S."/>
            <person name="Arias M.C."/>
            <person name="Ball S.G."/>
            <person name="Gile G.H."/>
            <person name="Hirakawa Y."/>
            <person name="Hopkins J.F."/>
            <person name="Kuo A."/>
            <person name="Rensing S.A."/>
            <person name="Schmutz J."/>
            <person name="Symeonidi A."/>
            <person name="Elias M."/>
            <person name="Eveleigh R.J."/>
            <person name="Herman E.K."/>
            <person name="Klute M.J."/>
            <person name="Nakayama T."/>
            <person name="Obornik M."/>
            <person name="Reyes-Prieto A."/>
            <person name="Armbrust E.V."/>
            <person name="Aves S.J."/>
            <person name="Beiko R.G."/>
            <person name="Coutinho P."/>
            <person name="Dacks J.B."/>
            <person name="Durnford D.G."/>
            <person name="Fast N.M."/>
            <person name="Green B.R."/>
            <person name="Grisdale C.J."/>
            <person name="Hempel F."/>
            <person name="Henrissat B."/>
            <person name="Hoppner M.P."/>
            <person name="Ishida K."/>
            <person name="Kim E."/>
            <person name="Koreny L."/>
            <person name="Kroth P.G."/>
            <person name="Liu Y."/>
            <person name="Malik S.B."/>
            <person name="Maier U.G."/>
            <person name="McRose D."/>
            <person name="Mock T."/>
            <person name="Neilson J.A."/>
            <person name="Onodera N.T."/>
            <person name="Poole A.M."/>
            <person name="Pritham E.J."/>
            <person name="Richards T.A."/>
            <person name="Rocap G."/>
            <person name="Roy S.W."/>
            <person name="Sarai C."/>
            <person name="Schaack S."/>
            <person name="Shirato S."/>
            <person name="Slamovits C.H."/>
            <person name="Spencer D.F."/>
            <person name="Suzuki S."/>
            <person name="Worden A.Z."/>
            <person name="Zauner S."/>
            <person name="Barry K."/>
            <person name="Bell C."/>
            <person name="Bharti A.K."/>
            <person name="Crow J.A."/>
            <person name="Grimwood J."/>
            <person name="Kramer R."/>
            <person name="Lindquist E."/>
            <person name="Lucas S."/>
            <person name="Salamov A."/>
            <person name="McFadden G.I."/>
            <person name="Lane C.E."/>
            <person name="Keeling P.J."/>
            <person name="Gray M.W."/>
            <person name="Grigoriev I.V."/>
            <person name="Archibald J.M."/>
        </authorList>
    </citation>
    <scope>NUCLEOTIDE SEQUENCE</scope>
    <source>
        <strain evidence="2 4">CCMP2712</strain>
    </source>
</reference>
<evidence type="ECO:0000313" key="3">
    <source>
        <dbReference type="EnsemblProtists" id="EKX35188"/>
    </source>
</evidence>
<reference evidence="4" key="2">
    <citation type="submission" date="2012-11" db="EMBL/GenBank/DDBJ databases">
        <authorList>
            <person name="Kuo A."/>
            <person name="Curtis B.A."/>
            <person name="Tanifuji G."/>
            <person name="Burki F."/>
            <person name="Gruber A."/>
            <person name="Irimia M."/>
            <person name="Maruyama S."/>
            <person name="Arias M.C."/>
            <person name="Ball S.G."/>
            <person name="Gile G.H."/>
            <person name="Hirakawa Y."/>
            <person name="Hopkins J.F."/>
            <person name="Rensing S.A."/>
            <person name="Schmutz J."/>
            <person name="Symeonidi A."/>
            <person name="Elias M."/>
            <person name="Eveleigh R.J."/>
            <person name="Herman E.K."/>
            <person name="Klute M.J."/>
            <person name="Nakayama T."/>
            <person name="Obornik M."/>
            <person name="Reyes-Prieto A."/>
            <person name="Armbrust E.V."/>
            <person name="Aves S.J."/>
            <person name="Beiko R.G."/>
            <person name="Coutinho P."/>
            <person name="Dacks J.B."/>
            <person name="Durnford D.G."/>
            <person name="Fast N.M."/>
            <person name="Green B.R."/>
            <person name="Grisdale C."/>
            <person name="Hempe F."/>
            <person name="Henrissat B."/>
            <person name="Hoppner M.P."/>
            <person name="Ishida K.-I."/>
            <person name="Kim E."/>
            <person name="Koreny L."/>
            <person name="Kroth P.G."/>
            <person name="Liu Y."/>
            <person name="Malik S.-B."/>
            <person name="Maier U.G."/>
            <person name="McRose D."/>
            <person name="Mock T."/>
            <person name="Neilson J.A."/>
            <person name="Onodera N.T."/>
            <person name="Poole A.M."/>
            <person name="Pritham E.J."/>
            <person name="Richards T.A."/>
            <person name="Rocap G."/>
            <person name="Roy S.W."/>
            <person name="Sarai C."/>
            <person name="Schaack S."/>
            <person name="Shirato S."/>
            <person name="Slamovits C.H."/>
            <person name="Spencer D.F."/>
            <person name="Suzuki S."/>
            <person name="Worden A.Z."/>
            <person name="Zauner S."/>
            <person name="Barry K."/>
            <person name="Bell C."/>
            <person name="Bharti A.K."/>
            <person name="Crow J.A."/>
            <person name="Grimwood J."/>
            <person name="Kramer R."/>
            <person name="Lindquist E."/>
            <person name="Lucas S."/>
            <person name="Salamov A."/>
            <person name="McFadden G.I."/>
            <person name="Lane C.E."/>
            <person name="Keeling P.J."/>
            <person name="Gray M.W."/>
            <person name="Grigoriev I.V."/>
            <person name="Archibald J.M."/>
        </authorList>
    </citation>
    <scope>NUCLEOTIDE SEQUENCE</scope>
    <source>
        <strain evidence="4">CCMP2712</strain>
    </source>
</reference>
<dbReference type="PaxDb" id="55529-EKX35188"/>
<accession>L1IG16</accession>
<dbReference type="GeneID" id="17291906"/>
<name>L1IG16_GUITC</name>
<keyword evidence="1" id="KW-0472">Membrane</keyword>
<dbReference type="RefSeq" id="XP_005822168.1">
    <property type="nucleotide sequence ID" value="XM_005822111.1"/>
</dbReference>
<evidence type="ECO:0000313" key="2">
    <source>
        <dbReference type="EMBL" id="EKX35188.1"/>
    </source>
</evidence>
<keyword evidence="1" id="KW-0812">Transmembrane</keyword>
<organism evidence="2">
    <name type="scientific">Guillardia theta (strain CCMP2712)</name>
    <name type="common">Cryptophyte</name>
    <dbReference type="NCBI Taxonomy" id="905079"/>
    <lineage>
        <taxon>Eukaryota</taxon>
        <taxon>Cryptophyceae</taxon>
        <taxon>Pyrenomonadales</taxon>
        <taxon>Geminigeraceae</taxon>
        <taxon>Guillardia</taxon>
    </lineage>
</organism>
<protein>
    <submittedName>
        <fullName evidence="2 3">Uncharacterized protein</fullName>
    </submittedName>
</protein>
<sequence>MISRKSNTYFKPDVKIDINKKMHDFFHIYYTKSRGNWVYQDGCFFISLSIIGYFISYAITFEAYYPEMEVLAIDYYHHDFLGLKRDW</sequence>
<dbReference type="Proteomes" id="UP000011087">
    <property type="component" value="Unassembled WGS sequence"/>
</dbReference>
<dbReference type="HOGENOM" id="CLU_2488156_0_0_1"/>
<reference evidence="3" key="3">
    <citation type="submission" date="2016-03" db="UniProtKB">
        <authorList>
            <consortium name="EnsemblProtists"/>
        </authorList>
    </citation>
    <scope>IDENTIFICATION</scope>
</reference>
<evidence type="ECO:0000313" key="4">
    <source>
        <dbReference type="Proteomes" id="UP000011087"/>
    </source>
</evidence>
<gene>
    <name evidence="2" type="ORF">GUITHDRAFT_118630</name>
</gene>
<proteinExistence type="predicted"/>